<dbReference type="Gene3D" id="1.20.1600.10">
    <property type="entry name" value="Outer membrane efflux proteins (OEP)"/>
    <property type="match status" value="1"/>
</dbReference>
<evidence type="ECO:0000256" key="5">
    <source>
        <dbReference type="ARBA" id="ARBA00022692"/>
    </source>
</evidence>
<dbReference type="InterPro" id="IPR051906">
    <property type="entry name" value="TolC-like"/>
</dbReference>
<feature type="chain" id="PRO_5025418917" evidence="8">
    <location>
        <begin position="21"/>
        <end position="450"/>
    </location>
</feature>
<feature type="signal peptide" evidence="8">
    <location>
        <begin position="1"/>
        <end position="20"/>
    </location>
</feature>
<dbReference type="AlphaFoldDB" id="A0A6C0GK56"/>
<keyword evidence="8" id="KW-0732">Signal</keyword>
<keyword evidence="6" id="KW-0472">Membrane</keyword>
<evidence type="ECO:0000256" key="8">
    <source>
        <dbReference type="SAM" id="SignalP"/>
    </source>
</evidence>
<evidence type="ECO:0000256" key="3">
    <source>
        <dbReference type="ARBA" id="ARBA00022448"/>
    </source>
</evidence>
<dbReference type="SUPFAM" id="SSF56954">
    <property type="entry name" value="Outer membrane efflux proteins (OEP)"/>
    <property type="match status" value="1"/>
</dbReference>
<protein>
    <submittedName>
        <fullName evidence="9">TolC family protein</fullName>
    </submittedName>
</protein>
<dbReference type="EMBL" id="CP048222">
    <property type="protein sequence ID" value="QHT68408.1"/>
    <property type="molecule type" value="Genomic_DNA"/>
</dbReference>
<proteinExistence type="inferred from homology"/>
<dbReference type="GO" id="GO:0015288">
    <property type="term" value="F:porin activity"/>
    <property type="evidence" value="ECO:0007669"/>
    <property type="project" value="TreeGrafter"/>
</dbReference>
<sequence length="450" mass="51904">MRHFVFFLIFSLVVFQQAQAQENILDTYVAEGLASNLSLKQENISLERNMRALEEARGLFMPSLELNARYSRATGGRLIEFPIGDLLNPAYNTLNQLTDSKQFPTLENAAIPFLRPEEHETKLRLVQPILQPSIYYNYQIRQTQVSMQQDAVDIYKRQLIADIRTSYYNYLKSVKGIQLYEKVKSLQLQNLALNEKLFENNKITYDAIYAIKADISDTELKLADAGKNKTIATAYFNFLLNKPLDTRIQTDTTFAFEEITAFGMDDLLTTSLEKREEIQQVNKGLQITEQNLKLNRSKVLPTLNLVVDYGFQGTKYRFTSQDDYLQGSLVLSWQLFGGFQNRSRIAQASLDRQRLETQQTELQQRIRLQVTTAAEQVRVARQNVQTATERVTSAQKYFNIVNRKYKEGMALYIEYLSALTSLTNAENSKILAEYDYQIRITELNRVAAKD</sequence>
<comment type="subcellular location">
    <subcellularLocation>
        <location evidence="1">Cell outer membrane</location>
    </subcellularLocation>
</comment>
<keyword evidence="7" id="KW-0998">Cell outer membrane</keyword>
<evidence type="ECO:0000256" key="1">
    <source>
        <dbReference type="ARBA" id="ARBA00004442"/>
    </source>
</evidence>
<dbReference type="GO" id="GO:0009279">
    <property type="term" value="C:cell outer membrane"/>
    <property type="evidence" value="ECO:0007669"/>
    <property type="project" value="UniProtKB-SubCell"/>
</dbReference>
<keyword evidence="10" id="KW-1185">Reference proteome</keyword>
<dbReference type="KEGG" id="rhoz:GXP67_18055"/>
<evidence type="ECO:0000313" key="9">
    <source>
        <dbReference type="EMBL" id="QHT68408.1"/>
    </source>
</evidence>
<reference evidence="9 10" key="1">
    <citation type="submission" date="2020-01" db="EMBL/GenBank/DDBJ databases">
        <authorList>
            <person name="Kim M.K."/>
        </authorList>
    </citation>
    <scope>NUCLEOTIDE SEQUENCE [LARGE SCALE GENOMIC DNA]</scope>
    <source>
        <strain evidence="9 10">172606-1</strain>
    </source>
</reference>
<keyword evidence="4" id="KW-1134">Transmembrane beta strand</keyword>
<dbReference type="PANTHER" id="PTHR30026:SF20">
    <property type="entry name" value="OUTER MEMBRANE PROTEIN TOLC"/>
    <property type="match status" value="1"/>
</dbReference>
<keyword evidence="5" id="KW-0812">Transmembrane</keyword>
<comment type="similarity">
    <text evidence="2">Belongs to the outer membrane factor (OMF) (TC 1.B.17) family.</text>
</comment>
<dbReference type="GO" id="GO:1990281">
    <property type="term" value="C:efflux pump complex"/>
    <property type="evidence" value="ECO:0007669"/>
    <property type="project" value="TreeGrafter"/>
</dbReference>
<organism evidence="9 10">
    <name type="scientific">Rhodocytophaga rosea</name>
    <dbReference type="NCBI Taxonomy" id="2704465"/>
    <lineage>
        <taxon>Bacteria</taxon>
        <taxon>Pseudomonadati</taxon>
        <taxon>Bacteroidota</taxon>
        <taxon>Cytophagia</taxon>
        <taxon>Cytophagales</taxon>
        <taxon>Rhodocytophagaceae</taxon>
        <taxon>Rhodocytophaga</taxon>
    </lineage>
</organism>
<evidence type="ECO:0000256" key="7">
    <source>
        <dbReference type="ARBA" id="ARBA00023237"/>
    </source>
</evidence>
<accession>A0A6C0GK56</accession>
<dbReference type="Pfam" id="PF02321">
    <property type="entry name" value="OEP"/>
    <property type="match status" value="1"/>
</dbReference>
<evidence type="ECO:0000256" key="2">
    <source>
        <dbReference type="ARBA" id="ARBA00007613"/>
    </source>
</evidence>
<gene>
    <name evidence="9" type="ORF">GXP67_18055</name>
</gene>
<dbReference type="RefSeq" id="WP_162444421.1">
    <property type="nucleotide sequence ID" value="NZ_CP048222.1"/>
</dbReference>
<evidence type="ECO:0000313" key="10">
    <source>
        <dbReference type="Proteomes" id="UP000480178"/>
    </source>
</evidence>
<keyword evidence="3" id="KW-0813">Transport</keyword>
<dbReference type="InterPro" id="IPR003423">
    <property type="entry name" value="OMP_efflux"/>
</dbReference>
<evidence type="ECO:0000256" key="6">
    <source>
        <dbReference type="ARBA" id="ARBA00023136"/>
    </source>
</evidence>
<name>A0A6C0GK56_9BACT</name>
<evidence type="ECO:0000256" key="4">
    <source>
        <dbReference type="ARBA" id="ARBA00022452"/>
    </source>
</evidence>
<dbReference type="GO" id="GO:0015562">
    <property type="term" value="F:efflux transmembrane transporter activity"/>
    <property type="evidence" value="ECO:0007669"/>
    <property type="project" value="InterPro"/>
</dbReference>
<dbReference type="PANTHER" id="PTHR30026">
    <property type="entry name" value="OUTER MEMBRANE PROTEIN TOLC"/>
    <property type="match status" value="1"/>
</dbReference>
<dbReference type="Proteomes" id="UP000480178">
    <property type="component" value="Chromosome"/>
</dbReference>